<protein>
    <submittedName>
        <fullName evidence="1">Metallo-dependent phosphatases protein</fullName>
    </submittedName>
</protein>
<keyword evidence="2" id="KW-1185">Reference proteome</keyword>
<dbReference type="EMBL" id="CM037024">
    <property type="protein sequence ID" value="KAH7663908.1"/>
    <property type="molecule type" value="Genomic_DNA"/>
</dbReference>
<proteinExistence type="predicted"/>
<name>A0ACB7UT55_DIOAL</name>
<gene>
    <name evidence="1" type="ORF">IHE45_14G086800</name>
</gene>
<reference evidence="2" key="1">
    <citation type="journal article" date="2022" name="Nat. Commun.">
        <title>Chromosome evolution and the genetic basis of agronomically important traits in greater yam.</title>
        <authorList>
            <person name="Bredeson J.V."/>
            <person name="Lyons J.B."/>
            <person name="Oniyinde I.O."/>
            <person name="Okereke N.R."/>
            <person name="Kolade O."/>
            <person name="Nnabue I."/>
            <person name="Nwadili C.O."/>
            <person name="Hribova E."/>
            <person name="Parker M."/>
            <person name="Nwogha J."/>
            <person name="Shu S."/>
            <person name="Carlson J."/>
            <person name="Kariba R."/>
            <person name="Muthemba S."/>
            <person name="Knop K."/>
            <person name="Barton G.J."/>
            <person name="Sherwood A.V."/>
            <person name="Lopez-Montes A."/>
            <person name="Asiedu R."/>
            <person name="Jamnadass R."/>
            <person name="Muchugi A."/>
            <person name="Goodstein D."/>
            <person name="Egesi C.N."/>
            <person name="Featherston J."/>
            <person name="Asfaw A."/>
            <person name="Simpson G.G."/>
            <person name="Dolezel J."/>
            <person name="Hendre P.S."/>
            <person name="Van Deynze A."/>
            <person name="Kumar P.L."/>
            <person name="Obidiegwu J.E."/>
            <person name="Bhattacharjee R."/>
            <person name="Rokhsar D.S."/>
        </authorList>
    </citation>
    <scope>NUCLEOTIDE SEQUENCE [LARGE SCALE GENOMIC DNA]</scope>
    <source>
        <strain evidence="2">cv. TDa95/00328</strain>
    </source>
</reference>
<sequence length="747" mass="85323">MALGRRWAFLLVALLSSSMAFAVSSEQIPRRAVIDVKGEPGSVVWVVQLSDLHFSVFHPERALDFKRLIGPALFMIKPSLVLITGDLTEGKSKDLLIMKQNESEWIEYHDVITDVIKESGLNKNIFYDLRGNHDNFAVPVPGGMYDFYEKYSINAMLGRKGNVQTVTLEHNEWKHLFVGFDSKQEIGLRGPTNLFGHPTDQLLADLDMELSQWDPKTTKSSLTKISFGHFPLSFSALSESGKSLKSVFLKHSLSAYLCGHLHTSFGSNLKRHHHSSNHSVSSSEYYQLNMHQGSPSNLDVANCSNEVERPEEFWEWEMGDWRKSRAMRILAIDSGHVSFVDINFRSGEPKGTIILPTFPLDSRFMQRISSQLDYQCQLLKTSCYDTVRVLIFSSAEITSVTAKIYDSKPGNLHEVLDSTMKKLEGNGTRGDFYSVPWNWRAFVDESPDRYWLQIEAIDITGRSTTSELRPFSINGITKTVSWKWKEFLVMGCQWVSLYNPALSSVLLLLFSLLLIPQVFSIFSKKHNMQKSLSPSFAGKNVVELLIGGACWILIELSRMTLIWSGILLYLLYLTFLPWFFGHVFSGNDDMAYMTREGWKVKTFDERKQLYLGVPDVMVVVLPHLCFVVLPTVLVIASMAAEKAACRSYYLSLSGKKKDDNFEVNRRRSKFADSCRILRFLRRRWMRKLLLLACVVILWKHWKSCRALVKAYDMNPLLHAPVYCFFVPVVLIYAIYKTSTAYTKSMNS</sequence>
<evidence type="ECO:0000313" key="2">
    <source>
        <dbReference type="Proteomes" id="UP000827976"/>
    </source>
</evidence>
<organism evidence="1 2">
    <name type="scientific">Dioscorea alata</name>
    <name type="common">Purple yam</name>
    <dbReference type="NCBI Taxonomy" id="55571"/>
    <lineage>
        <taxon>Eukaryota</taxon>
        <taxon>Viridiplantae</taxon>
        <taxon>Streptophyta</taxon>
        <taxon>Embryophyta</taxon>
        <taxon>Tracheophyta</taxon>
        <taxon>Spermatophyta</taxon>
        <taxon>Magnoliopsida</taxon>
        <taxon>Liliopsida</taxon>
        <taxon>Dioscoreales</taxon>
        <taxon>Dioscoreaceae</taxon>
        <taxon>Dioscorea</taxon>
    </lineage>
</organism>
<evidence type="ECO:0000313" key="1">
    <source>
        <dbReference type="EMBL" id="KAH7663908.1"/>
    </source>
</evidence>
<comment type="caution">
    <text evidence="1">The sequence shown here is derived from an EMBL/GenBank/DDBJ whole genome shotgun (WGS) entry which is preliminary data.</text>
</comment>
<accession>A0ACB7UT55</accession>
<dbReference type="Proteomes" id="UP000827976">
    <property type="component" value="Chromosome 14"/>
</dbReference>